<gene>
    <name evidence="2" type="ORF">BJ997_000441</name>
</gene>
<evidence type="ECO:0000313" key="3">
    <source>
        <dbReference type="Proteomes" id="UP000561726"/>
    </source>
</evidence>
<dbReference type="RefSeq" id="WP_152602292.1">
    <property type="nucleotide sequence ID" value="NZ_JACHBQ010000001.1"/>
</dbReference>
<evidence type="ECO:0000256" key="1">
    <source>
        <dbReference type="SAM" id="MobiDB-lite"/>
    </source>
</evidence>
<evidence type="ECO:0000313" key="2">
    <source>
        <dbReference type="EMBL" id="MBB5639893.1"/>
    </source>
</evidence>
<proteinExistence type="predicted"/>
<reference evidence="2 3" key="1">
    <citation type="submission" date="2020-08" db="EMBL/GenBank/DDBJ databases">
        <title>Sequencing the genomes of 1000 actinobacteria strains.</title>
        <authorList>
            <person name="Klenk H.-P."/>
        </authorList>
    </citation>
    <scope>NUCLEOTIDE SEQUENCE [LARGE SCALE GENOMIC DNA]</scope>
    <source>
        <strain evidence="2 3">DSM 21065</strain>
    </source>
</reference>
<name>A0A7W9E2B2_9MICO</name>
<organism evidence="2 3">
    <name type="scientific">Cryobacterium roopkundense</name>
    <dbReference type="NCBI Taxonomy" id="1001240"/>
    <lineage>
        <taxon>Bacteria</taxon>
        <taxon>Bacillati</taxon>
        <taxon>Actinomycetota</taxon>
        <taxon>Actinomycetes</taxon>
        <taxon>Micrococcales</taxon>
        <taxon>Microbacteriaceae</taxon>
        <taxon>Cryobacterium</taxon>
    </lineage>
</organism>
<protein>
    <submittedName>
        <fullName evidence="2">Uncharacterized protein</fullName>
    </submittedName>
</protein>
<dbReference type="OrthoDB" id="9961981at2"/>
<accession>A0A7W9E2B2</accession>
<dbReference type="Proteomes" id="UP000561726">
    <property type="component" value="Unassembled WGS sequence"/>
</dbReference>
<feature type="region of interest" description="Disordered" evidence="1">
    <location>
        <begin position="38"/>
        <end position="67"/>
    </location>
</feature>
<dbReference type="EMBL" id="JACHBQ010000001">
    <property type="protein sequence ID" value="MBB5639893.1"/>
    <property type="molecule type" value="Genomic_DNA"/>
</dbReference>
<dbReference type="AlphaFoldDB" id="A0A7W9E2B2"/>
<sequence>MKRLLLPPTTESLTQAISAERTRRSAARWAASRAIFWPDAARSSQAGTPEQGADSDSAPNESPYPLA</sequence>
<comment type="caution">
    <text evidence="2">The sequence shown here is derived from an EMBL/GenBank/DDBJ whole genome shotgun (WGS) entry which is preliminary data.</text>
</comment>